<reference evidence="4" key="1">
    <citation type="submission" date="2020-09" db="EMBL/GenBank/DDBJ databases">
        <title>Pelobacter alkaliphilus sp. nov., a novel anaerobic arsenate-reducing bacterium from terrestrial mud volcano.</title>
        <authorList>
            <person name="Khomyakova M.A."/>
            <person name="Merkel A.Y."/>
            <person name="Slobodkin A.I."/>
        </authorList>
    </citation>
    <scope>NUCLEOTIDE SEQUENCE</scope>
    <source>
        <strain evidence="4">M08fum</strain>
    </source>
</reference>
<evidence type="ECO:0000313" key="5">
    <source>
        <dbReference type="Proteomes" id="UP000632828"/>
    </source>
</evidence>
<dbReference type="InterPro" id="IPR036409">
    <property type="entry name" value="Aldolase_II/adducin_N_sf"/>
</dbReference>
<feature type="domain" description="Class II aldolase/adducin N-terminal" evidence="3">
    <location>
        <begin position="8"/>
        <end position="184"/>
    </location>
</feature>
<dbReference type="PANTHER" id="PTHR22789:SF0">
    <property type="entry name" value="3-OXO-TETRONATE 4-PHOSPHATE DECARBOXYLASE-RELATED"/>
    <property type="match status" value="1"/>
</dbReference>
<dbReference type="NCBIfam" id="NF005302">
    <property type="entry name" value="PRK06833.1"/>
    <property type="match status" value="1"/>
</dbReference>
<organism evidence="4 5">
    <name type="scientific">Pelovirga terrestris</name>
    <dbReference type="NCBI Taxonomy" id="2771352"/>
    <lineage>
        <taxon>Bacteria</taxon>
        <taxon>Pseudomonadati</taxon>
        <taxon>Thermodesulfobacteriota</taxon>
        <taxon>Desulfuromonadia</taxon>
        <taxon>Geobacterales</taxon>
        <taxon>Geobacteraceae</taxon>
        <taxon>Pelovirga</taxon>
    </lineage>
</organism>
<dbReference type="EC" id="4.1.2.17" evidence="4"/>
<dbReference type="GO" id="GO:0005829">
    <property type="term" value="C:cytosol"/>
    <property type="evidence" value="ECO:0007669"/>
    <property type="project" value="TreeGrafter"/>
</dbReference>
<evidence type="ECO:0000313" key="4">
    <source>
        <dbReference type="EMBL" id="MBD1399471.1"/>
    </source>
</evidence>
<dbReference type="GO" id="GO:0008738">
    <property type="term" value="F:L-fuculose-phosphate aldolase activity"/>
    <property type="evidence" value="ECO:0007669"/>
    <property type="project" value="UniProtKB-EC"/>
</dbReference>
<name>A0A8J6QW22_9BACT</name>
<dbReference type="GO" id="GO:0019323">
    <property type="term" value="P:pentose catabolic process"/>
    <property type="evidence" value="ECO:0007669"/>
    <property type="project" value="TreeGrafter"/>
</dbReference>
<dbReference type="EMBL" id="JACWUN010000002">
    <property type="protein sequence ID" value="MBD1399471.1"/>
    <property type="molecule type" value="Genomic_DNA"/>
</dbReference>
<accession>A0A8J6QW22</accession>
<keyword evidence="1" id="KW-0479">Metal-binding</keyword>
<dbReference type="InterPro" id="IPR050197">
    <property type="entry name" value="Aldolase_class_II_sugar_metab"/>
</dbReference>
<dbReference type="GO" id="GO:0046872">
    <property type="term" value="F:metal ion binding"/>
    <property type="evidence" value="ECO:0007669"/>
    <property type="project" value="UniProtKB-KW"/>
</dbReference>
<keyword evidence="5" id="KW-1185">Reference proteome</keyword>
<dbReference type="Proteomes" id="UP000632828">
    <property type="component" value="Unassembled WGS sequence"/>
</dbReference>
<dbReference type="AlphaFoldDB" id="A0A8J6QW22"/>
<evidence type="ECO:0000259" key="3">
    <source>
        <dbReference type="SMART" id="SM01007"/>
    </source>
</evidence>
<evidence type="ECO:0000256" key="2">
    <source>
        <dbReference type="ARBA" id="ARBA00023239"/>
    </source>
</evidence>
<gene>
    <name evidence="4" type="ORF">ICT70_02170</name>
</gene>
<dbReference type="PANTHER" id="PTHR22789">
    <property type="entry name" value="FUCULOSE PHOSPHATE ALDOLASE"/>
    <property type="match status" value="1"/>
</dbReference>
<evidence type="ECO:0000256" key="1">
    <source>
        <dbReference type="ARBA" id="ARBA00022723"/>
    </source>
</evidence>
<dbReference type="SMART" id="SM01007">
    <property type="entry name" value="Aldolase_II"/>
    <property type="match status" value="1"/>
</dbReference>
<dbReference type="Pfam" id="PF00596">
    <property type="entry name" value="Aldolase_II"/>
    <property type="match status" value="1"/>
</dbReference>
<proteinExistence type="predicted"/>
<dbReference type="SUPFAM" id="SSF53639">
    <property type="entry name" value="AraD/HMP-PK domain-like"/>
    <property type="match status" value="1"/>
</dbReference>
<dbReference type="Gene3D" id="3.40.225.10">
    <property type="entry name" value="Class II aldolase/adducin N-terminal domain"/>
    <property type="match status" value="1"/>
</dbReference>
<protein>
    <submittedName>
        <fullName evidence="4">L-fuculose-phosphate aldolase</fullName>
        <ecNumber evidence="4">4.1.2.17</ecNumber>
    </submittedName>
</protein>
<keyword evidence="2 4" id="KW-0456">Lyase</keyword>
<comment type="caution">
    <text evidence="4">The sequence shown here is derived from an EMBL/GenBank/DDBJ whole genome shotgun (WGS) entry which is preliminary data.</text>
</comment>
<sequence>MMLAEQRQQIVDYGMKMIQSGLTTGSGGNLSMLCRETGLVAIGPSGIDYADVSSNHIVIVDLDGQRVEGCLKPSSELSFHLALYKARPDIAAVVHTHSVYATTMACLHWEIPAVHYLVAFSGQKVPLADYATFGSPELAENVVTGIADYHAVLLANHGLVAVGADLKQAFNVAEEIELVARIYYQAKSVGEPVLVNHEEMEAVLKKFTTYGQQST</sequence>
<dbReference type="RefSeq" id="WP_191153746.1">
    <property type="nucleotide sequence ID" value="NZ_JACWUN010000002.1"/>
</dbReference>
<dbReference type="InterPro" id="IPR001303">
    <property type="entry name" value="Aldolase_II/adducin_N"/>
</dbReference>